<dbReference type="PROSITE" id="PS51273">
    <property type="entry name" value="GATASE_TYPE_1"/>
    <property type="match status" value="1"/>
</dbReference>
<dbReference type="EMBL" id="CAFBPQ010000001">
    <property type="protein sequence ID" value="CAB5012234.1"/>
    <property type="molecule type" value="Genomic_DNA"/>
</dbReference>
<dbReference type="GO" id="GO:0005829">
    <property type="term" value="C:cytosol"/>
    <property type="evidence" value="ECO:0007669"/>
    <property type="project" value="TreeGrafter"/>
</dbReference>
<dbReference type="GO" id="GO:0006598">
    <property type="term" value="P:polyamine catabolic process"/>
    <property type="evidence" value="ECO:0007669"/>
    <property type="project" value="TreeGrafter"/>
</dbReference>
<dbReference type="GO" id="GO:0033969">
    <property type="term" value="F:gamma-glutamyl-gamma-aminobutyrate hydrolase activity"/>
    <property type="evidence" value="ECO:0007669"/>
    <property type="project" value="TreeGrafter"/>
</dbReference>
<dbReference type="PANTHER" id="PTHR43235">
    <property type="entry name" value="GLUTAMINE AMIDOTRANSFERASE PB2B2.05-RELATED"/>
    <property type="match status" value="1"/>
</dbReference>
<dbReference type="Gene3D" id="3.40.50.880">
    <property type="match status" value="1"/>
</dbReference>
<proteinExistence type="predicted"/>
<name>A0A6J7FHC6_9ZZZZ</name>
<evidence type="ECO:0000313" key="4">
    <source>
        <dbReference type="EMBL" id="CAB5012234.1"/>
    </source>
</evidence>
<reference evidence="2" key="1">
    <citation type="submission" date="2020-05" db="EMBL/GenBank/DDBJ databases">
        <authorList>
            <person name="Chiriac C."/>
            <person name="Salcher M."/>
            <person name="Ghai R."/>
            <person name="Kavagutti S V."/>
        </authorList>
    </citation>
    <scope>NUCLEOTIDE SEQUENCE</scope>
</reference>
<dbReference type="SUPFAM" id="SSF52317">
    <property type="entry name" value="Class I glutamine amidotransferase-like"/>
    <property type="match status" value="1"/>
</dbReference>
<dbReference type="AlphaFoldDB" id="A0A6J7FHC6"/>
<organism evidence="2">
    <name type="scientific">freshwater metagenome</name>
    <dbReference type="NCBI Taxonomy" id="449393"/>
    <lineage>
        <taxon>unclassified sequences</taxon>
        <taxon>metagenomes</taxon>
        <taxon>ecological metagenomes</taxon>
    </lineage>
</organism>
<dbReference type="PANTHER" id="PTHR43235:SF1">
    <property type="entry name" value="GLUTAMINE AMIDOTRANSFERASE PB2B2.05-RELATED"/>
    <property type="match status" value="1"/>
</dbReference>
<evidence type="ECO:0000313" key="2">
    <source>
        <dbReference type="EMBL" id="CAB4893278.1"/>
    </source>
</evidence>
<dbReference type="EMBL" id="CAFBMM010000001">
    <property type="protein sequence ID" value="CAB4893278.1"/>
    <property type="molecule type" value="Genomic_DNA"/>
</dbReference>
<dbReference type="InterPro" id="IPR011697">
    <property type="entry name" value="Peptidase_C26"/>
</dbReference>
<evidence type="ECO:0000313" key="1">
    <source>
        <dbReference type="EMBL" id="CAB4715606.1"/>
    </source>
</evidence>
<dbReference type="EMBL" id="CAEZYK010000008">
    <property type="protein sequence ID" value="CAB4715606.1"/>
    <property type="molecule type" value="Genomic_DNA"/>
</dbReference>
<dbReference type="Pfam" id="PF07722">
    <property type="entry name" value="Peptidase_C26"/>
    <property type="match status" value="1"/>
</dbReference>
<dbReference type="InterPro" id="IPR029062">
    <property type="entry name" value="Class_I_gatase-like"/>
</dbReference>
<gene>
    <name evidence="1" type="ORF">UFOPK2683_00254</name>
    <name evidence="2" type="ORF">UFOPK3605_00037</name>
    <name evidence="3" type="ORF">UFOPK3897_00041</name>
    <name evidence="4" type="ORF">UFOPK4121_00118</name>
</gene>
<sequence>MSTNSPLPFIAIPSYPRIKKGKIRHWHSDTLGVPIRYVESLRRAGAQEVIVLAEDFNANNVDTILDRLDGLLLLGGGDIDPKSYGEAATKPILASDLKRDQAELDLLRGALERKMPILGICRGHQLLNVALGGTLDQDISGRTDLDAHGKPGLDDGEVMHDVIIEPATRLSRAVGFDRLSCSSHHHQIVTTPGTGLRVTARTSDGVIEATEYSDPNLPWVVSVQWHPEDTTASDPGQQSIFNAFVKQAKGSRDLLNRV</sequence>
<dbReference type="EMBL" id="CAFBOF010000001">
    <property type="protein sequence ID" value="CAB4968028.1"/>
    <property type="molecule type" value="Genomic_DNA"/>
</dbReference>
<accession>A0A6J7FHC6</accession>
<dbReference type="InterPro" id="IPR044668">
    <property type="entry name" value="PuuD-like"/>
</dbReference>
<evidence type="ECO:0000313" key="3">
    <source>
        <dbReference type="EMBL" id="CAB4968028.1"/>
    </source>
</evidence>
<protein>
    <submittedName>
        <fullName evidence="2">Unannotated protein</fullName>
    </submittedName>
</protein>